<name>A0A251X8B3_9GAMM</name>
<protein>
    <submittedName>
        <fullName evidence="1">CRISPR-associated protein</fullName>
    </submittedName>
</protein>
<accession>A0A251X8B3</accession>
<organism evidence="1 2">
    <name type="scientific">Thioflexithrix psekupsensis</name>
    <dbReference type="NCBI Taxonomy" id="1570016"/>
    <lineage>
        <taxon>Bacteria</taxon>
        <taxon>Pseudomonadati</taxon>
        <taxon>Pseudomonadota</taxon>
        <taxon>Gammaproteobacteria</taxon>
        <taxon>Thiotrichales</taxon>
        <taxon>Thioflexithrix</taxon>
    </lineage>
</organism>
<dbReference type="InterPro" id="IPR011742">
    <property type="entry name" value="CRISPR-assoc_prot_TM1812"/>
</dbReference>
<dbReference type="EMBL" id="MSLT01000012">
    <property type="protein sequence ID" value="OUD14211.1"/>
    <property type="molecule type" value="Genomic_DNA"/>
</dbReference>
<dbReference type="NCBIfam" id="TIGR02549">
    <property type="entry name" value="CRISPR_DxTHG"/>
    <property type="match status" value="1"/>
</dbReference>
<dbReference type="InterPro" id="IPR013383">
    <property type="entry name" value="CRISPR-assoc_prot_DxTHG_CS"/>
</dbReference>
<dbReference type="Gene3D" id="3.40.50.10640">
    <property type="entry name" value="SSO1389-like"/>
    <property type="match status" value="1"/>
</dbReference>
<sequence>MYTLITFIGKVHNKSGKYQTAKYRFSDNSVKETSLFGIALQEKLQVERLVVLGTSGSMWGVFVESFDLQDELIEKHSLLIDNANNDNDNDQFTQEQLDKLAPLLEKKLGISCELRLIPYGENEIEQADILQAIAKGIKEGDKVALDITHGLRHLPVITLISAFYLSRVYKVNIEGLYYGAFEMRQRHGEIVPVLKLDGLLNIANWVSALDSFDKDGDYDVFSELLEKDGMAKNKAELLKKAAFYERNFNLSKSNDALNSIDISSVNLTGITGVLFKDALEKRFKKSKGSSILERQKKLAEFYINNRDYVRGVIFLFEAFITSKMPCPSHDYKERNRVKEEYDTGKGCDAYKKLREIRNALAHGNEPSQTIKQYLKSEDELRRFLKKARTELFN</sequence>
<dbReference type="CDD" id="cd09732">
    <property type="entry name" value="Csx1_III-U"/>
    <property type="match status" value="1"/>
</dbReference>
<dbReference type="Proteomes" id="UP000194798">
    <property type="component" value="Unassembled WGS sequence"/>
</dbReference>
<dbReference type="RefSeq" id="WP_086487994.1">
    <property type="nucleotide sequence ID" value="NZ_MSLT01000012.1"/>
</dbReference>
<evidence type="ECO:0000313" key="2">
    <source>
        <dbReference type="Proteomes" id="UP000194798"/>
    </source>
</evidence>
<proteinExistence type="predicted"/>
<dbReference type="SUPFAM" id="SSF160980">
    <property type="entry name" value="SSO1389-like"/>
    <property type="match status" value="1"/>
</dbReference>
<comment type="caution">
    <text evidence="1">The sequence shown here is derived from an EMBL/GenBank/DDBJ whole genome shotgun (WGS) entry which is preliminary data.</text>
</comment>
<dbReference type="OrthoDB" id="5793884at2"/>
<keyword evidence="2" id="KW-1185">Reference proteome</keyword>
<dbReference type="NCBIfam" id="TIGR02221">
    <property type="entry name" value="cas_TM1812"/>
    <property type="match status" value="1"/>
</dbReference>
<gene>
    <name evidence="1" type="ORF">TPSD3_07730</name>
</gene>
<reference evidence="1 2" key="1">
    <citation type="submission" date="2016-12" db="EMBL/GenBank/DDBJ databases">
        <title>Thioflexothrix psekupsii D3 genome sequencing and assembly.</title>
        <authorList>
            <person name="Fomenkov A."/>
            <person name="Vincze T."/>
            <person name="Grabovich M."/>
            <person name="Anton B.P."/>
            <person name="Dubinina G."/>
            <person name="Orlova M."/>
            <person name="Belousova E."/>
            <person name="Roberts R.J."/>
        </authorList>
    </citation>
    <scope>NUCLEOTIDE SEQUENCE [LARGE SCALE GENOMIC DNA]</scope>
    <source>
        <strain evidence="1">D3</strain>
    </source>
</reference>
<dbReference type="AlphaFoldDB" id="A0A251X8B3"/>
<evidence type="ECO:0000313" key="1">
    <source>
        <dbReference type="EMBL" id="OUD14211.1"/>
    </source>
</evidence>